<reference evidence="2 3" key="1">
    <citation type="journal article" date="2015" name="Genome Announc.">
        <title>Complete Genome Sequence of 'Candidatus Liberibacter africanus,' a Bacterium Associated with Citrus Huanglongbing.</title>
        <authorList>
            <person name="Lin H."/>
            <person name="Pietersen G."/>
            <person name="Han C."/>
            <person name="Read D.A."/>
            <person name="Lou B."/>
            <person name="Gupta G."/>
            <person name="Civerolo E.L."/>
        </authorList>
    </citation>
    <scope>NUCLEOTIDE SEQUENCE [LARGE SCALE GENOMIC DNA]</scope>
    <source>
        <strain evidence="2 3">PTSAPSY</strain>
    </source>
</reference>
<proteinExistence type="predicted"/>
<dbReference type="EMBL" id="CP004021">
    <property type="protein sequence ID" value="AKK20516.1"/>
    <property type="molecule type" value="Genomic_DNA"/>
</dbReference>
<evidence type="ECO:0000256" key="1">
    <source>
        <dbReference type="SAM" id="Phobius"/>
    </source>
</evidence>
<feature type="transmembrane region" description="Helical" evidence="1">
    <location>
        <begin position="41"/>
        <end position="61"/>
    </location>
</feature>
<protein>
    <submittedName>
        <fullName evidence="2">Phage-associated protein</fullName>
    </submittedName>
</protein>
<dbReference type="RefSeq" id="WP_047264486.1">
    <property type="nucleotide sequence ID" value="NZ_CP004021.1"/>
</dbReference>
<dbReference type="AlphaFoldDB" id="A0A0G3I3S1"/>
<name>A0A0G3I3S1_LIBAF</name>
<evidence type="ECO:0000313" key="2">
    <source>
        <dbReference type="EMBL" id="AKK20516.1"/>
    </source>
</evidence>
<keyword evidence="1" id="KW-1133">Transmembrane helix</keyword>
<dbReference type="KEGG" id="lau:G293_04505"/>
<accession>A0A0G3I3S1</accession>
<gene>
    <name evidence="2" type="ORF">G293_04505</name>
</gene>
<keyword evidence="3" id="KW-1185">Reference proteome</keyword>
<sequence>MDNNEDRYYLNEQQKIWELKGVFLNGMEDSKKMRLNYFDKTFLITLFLMYVLVVFIMSQVLDHPYLVKLCPFKFSAVISMPPAVLTAWCLVGKGLFDSDKSDK</sequence>
<organism evidence="2 3">
    <name type="scientific">Candidatus Liberibacter africanus PTSAPSY</name>
    <dbReference type="NCBI Taxonomy" id="1277257"/>
    <lineage>
        <taxon>Bacteria</taxon>
        <taxon>Pseudomonadati</taxon>
        <taxon>Pseudomonadota</taxon>
        <taxon>Alphaproteobacteria</taxon>
        <taxon>Hyphomicrobiales</taxon>
        <taxon>Rhizobiaceae</taxon>
        <taxon>Liberibacter</taxon>
    </lineage>
</organism>
<dbReference type="Proteomes" id="UP000035503">
    <property type="component" value="Chromosome"/>
</dbReference>
<feature type="transmembrane region" description="Helical" evidence="1">
    <location>
        <begin position="73"/>
        <end position="96"/>
    </location>
</feature>
<dbReference type="STRING" id="1277257.G293_04505"/>
<dbReference type="PATRIC" id="fig|1277257.4.peg.974"/>
<evidence type="ECO:0000313" key="3">
    <source>
        <dbReference type="Proteomes" id="UP000035503"/>
    </source>
</evidence>
<keyword evidence="1" id="KW-0812">Transmembrane</keyword>
<keyword evidence="1" id="KW-0472">Membrane</keyword>